<evidence type="ECO:0000313" key="2">
    <source>
        <dbReference type="EMBL" id="VDD49866.1"/>
    </source>
</evidence>
<reference evidence="2" key="1">
    <citation type="submission" date="2018-11" db="EMBL/GenBank/DDBJ databases">
        <authorList>
            <consortium name="Genoscope - CEA"/>
            <person name="William W."/>
        </authorList>
    </citation>
    <scope>NUCLEOTIDE SEQUENCE</scope>
</reference>
<keyword evidence="1" id="KW-0732">Signal</keyword>
<organism evidence="2">
    <name type="scientific">Brassica oleracea</name>
    <name type="common">Wild cabbage</name>
    <dbReference type="NCBI Taxonomy" id="3712"/>
    <lineage>
        <taxon>Eukaryota</taxon>
        <taxon>Viridiplantae</taxon>
        <taxon>Streptophyta</taxon>
        <taxon>Embryophyta</taxon>
        <taxon>Tracheophyta</taxon>
        <taxon>Spermatophyta</taxon>
        <taxon>Magnoliopsida</taxon>
        <taxon>eudicotyledons</taxon>
        <taxon>Gunneridae</taxon>
        <taxon>Pentapetalae</taxon>
        <taxon>rosids</taxon>
        <taxon>malvids</taxon>
        <taxon>Brassicales</taxon>
        <taxon>Brassicaceae</taxon>
        <taxon>Brassiceae</taxon>
        <taxon>Brassica</taxon>
    </lineage>
</organism>
<gene>
    <name evidence="2" type="ORF">BOLC1T02255H</name>
</gene>
<accession>A0A3P6FLQ1</accession>
<evidence type="ECO:0000256" key="1">
    <source>
        <dbReference type="SAM" id="SignalP"/>
    </source>
</evidence>
<protein>
    <submittedName>
        <fullName evidence="2">Uncharacterized protein</fullName>
    </submittedName>
</protein>
<name>A0A3P6FLQ1_BRAOL</name>
<dbReference type="AlphaFoldDB" id="A0A3P6FLQ1"/>
<proteinExistence type="predicted"/>
<feature type="chain" id="PRO_5018055371" evidence="1">
    <location>
        <begin position="20"/>
        <end position="93"/>
    </location>
</feature>
<feature type="signal peptide" evidence="1">
    <location>
        <begin position="1"/>
        <end position="19"/>
    </location>
</feature>
<dbReference type="EMBL" id="LR031878">
    <property type="protein sequence ID" value="VDD49866.1"/>
    <property type="molecule type" value="Genomic_DNA"/>
</dbReference>
<sequence>MIFLNIHFQRVLMFKLITAWTTLELDLSMVSLKTWDGLSIQRFRWRSLRRRLSRLERLYNSGVGDITCVAPSGKALSDASRWNQNGLNLRRER</sequence>